<gene>
    <name evidence="1" type="ORF">CYCCA115_LOCUS9825</name>
</gene>
<sequence>MHNKVVLNKCTIKGPSGEDNKGAMWDKDLARNLVKVEDQQEYDRKGGNPSFTKVKKMIETFEIDQWKNANPSKETDAKVGKSIRLLSTGDRKLVAKAEYLQ</sequence>
<name>A0AAD2CWX1_9STRA</name>
<protein>
    <submittedName>
        <fullName evidence="1">Uncharacterized protein</fullName>
    </submittedName>
</protein>
<comment type="caution">
    <text evidence="1">The sequence shown here is derived from an EMBL/GenBank/DDBJ whole genome shotgun (WGS) entry which is preliminary data.</text>
</comment>
<organism evidence="1 2">
    <name type="scientific">Cylindrotheca closterium</name>
    <dbReference type="NCBI Taxonomy" id="2856"/>
    <lineage>
        <taxon>Eukaryota</taxon>
        <taxon>Sar</taxon>
        <taxon>Stramenopiles</taxon>
        <taxon>Ochrophyta</taxon>
        <taxon>Bacillariophyta</taxon>
        <taxon>Bacillariophyceae</taxon>
        <taxon>Bacillariophycidae</taxon>
        <taxon>Bacillariales</taxon>
        <taxon>Bacillariaceae</taxon>
        <taxon>Cylindrotheca</taxon>
    </lineage>
</organism>
<proteinExistence type="predicted"/>
<accession>A0AAD2CWX1</accession>
<evidence type="ECO:0000313" key="2">
    <source>
        <dbReference type="Proteomes" id="UP001295423"/>
    </source>
</evidence>
<dbReference type="AlphaFoldDB" id="A0AAD2CWX1"/>
<dbReference type="Proteomes" id="UP001295423">
    <property type="component" value="Unassembled WGS sequence"/>
</dbReference>
<keyword evidence="2" id="KW-1185">Reference proteome</keyword>
<dbReference type="EMBL" id="CAKOGP040001447">
    <property type="protein sequence ID" value="CAJ1945680.1"/>
    <property type="molecule type" value="Genomic_DNA"/>
</dbReference>
<reference evidence="1" key="1">
    <citation type="submission" date="2023-08" db="EMBL/GenBank/DDBJ databases">
        <authorList>
            <person name="Audoor S."/>
            <person name="Bilcke G."/>
        </authorList>
    </citation>
    <scope>NUCLEOTIDE SEQUENCE</scope>
</reference>
<evidence type="ECO:0000313" key="1">
    <source>
        <dbReference type="EMBL" id="CAJ1945680.1"/>
    </source>
</evidence>